<evidence type="ECO:0000259" key="1">
    <source>
        <dbReference type="SMART" id="SM00986"/>
    </source>
</evidence>
<dbReference type="GO" id="GO:0033958">
    <property type="term" value="F:DNA-deoxyinosine glycosylase activity"/>
    <property type="evidence" value="ECO:0007669"/>
    <property type="project" value="UniProtKB-EC"/>
</dbReference>
<accession>A0ABU8S0B5</accession>
<dbReference type="EC" id="3.2.2.15" evidence="2"/>
<dbReference type="Gene3D" id="3.40.470.10">
    <property type="entry name" value="Uracil-DNA glycosylase-like domain"/>
    <property type="match status" value="1"/>
</dbReference>
<dbReference type="EMBL" id="JBBHJZ010000004">
    <property type="protein sequence ID" value="MEJ5978776.1"/>
    <property type="molecule type" value="Genomic_DNA"/>
</dbReference>
<dbReference type="NCBIfam" id="TIGR04274">
    <property type="entry name" value="hypoxanDNAglyco"/>
    <property type="match status" value="1"/>
</dbReference>
<dbReference type="SMART" id="SM00986">
    <property type="entry name" value="UDG"/>
    <property type="match status" value="1"/>
</dbReference>
<dbReference type="Pfam" id="PF03167">
    <property type="entry name" value="UDG"/>
    <property type="match status" value="1"/>
</dbReference>
<evidence type="ECO:0000313" key="2">
    <source>
        <dbReference type="EMBL" id="MEJ5978776.1"/>
    </source>
</evidence>
<dbReference type="InterPro" id="IPR005122">
    <property type="entry name" value="Uracil-DNA_glycosylase-like"/>
</dbReference>
<name>A0ABU8S0B5_9SPHN</name>
<keyword evidence="2" id="KW-0378">Hydrolase</keyword>
<feature type="domain" description="Uracil-DNA glycosylase-like" evidence="1">
    <location>
        <begin position="20"/>
        <end position="172"/>
    </location>
</feature>
<dbReference type="SMART" id="SM00987">
    <property type="entry name" value="UreE_C"/>
    <property type="match status" value="1"/>
</dbReference>
<gene>
    <name evidence="2" type="ORF">WG901_19135</name>
</gene>
<reference evidence="2 3" key="1">
    <citation type="submission" date="2024-03" db="EMBL/GenBank/DDBJ databases">
        <authorList>
            <person name="Jo J.-H."/>
        </authorList>
    </citation>
    <scope>NUCLEOTIDE SEQUENCE [LARGE SCALE GENOMIC DNA]</scope>
    <source>
        <strain evidence="2 3">PS1R-30</strain>
    </source>
</reference>
<dbReference type="RefSeq" id="WP_339588714.1">
    <property type="nucleotide sequence ID" value="NZ_JBBHJZ010000004.1"/>
</dbReference>
<organism evidence="2 3">
    <name type="scientific">Novosphingobium anseongense</name>
    <dbReference type="NCBI Taxonomy" id="3133436"/>
    <lineage>
        <taxon>Bacteria</taxon>
        <taxon>Pseudomonadati</taxon>
        <taxon>Pseudomonadota</taxon>
        <taxon>Alphaproteobacteria</taxon>
        <taxon>Sphingomonadales</taxon>
        <taxon>Sphingomonadaceae</taxon>
        <taxon>Novosphingobium</taxon>
    </lineage>
</organism>
<sequence length="176" mass="19227">MANPPDPARDLTEARKSAFAPFVFADTRVLILGTLPGEASLAAGRYYAHPQNQFWRLTGAVIGREDLASLEYETRRDALRAHGIGLWDTIASAVRQGSLDAAIREVEHAPLAELVAGLPALRAVAFNGGTSARIGRKLLTDATVRLVDLPSSSPAYAAMRFEAKRERWLELREFLS</sequence>
<dbReference type="SUPFAM" id="SSF52141">
    <property type="entry name" value="Uracil-DNA glycosylase-like"/>
    <property type="match status" value="1"/>
</dbReference>
<keyword evidence="2" id="KW-0326">Glycosidase</keyword>
<dbReference type="Proteomes" id="UP001361239">
    <property type="component" value="Unassembled WGS sequence"/>
</dbReference>
<keyword evidence="3" id="KW-1185">Reference proteome</keyword>
<dbReference type="InterPro" id="IPR036895">
    <property type="entry name" value="Uracil-DNA_glycosylase-like_sf"/>
</dbReference>
<proteinExistence type="predicted"/>
<dbReference type="InterPro" id="IPR026353">
    <property type="entry name" value="Hypoxan-DNA_Glyclase"/>
</dbReference>
<evidence type="ECO:0000313" key="3">
    <source>
        <dbReference type="Proteomes" id="UP001361239"/>
    </source>
</evidence>
<comment type="caution">
    <text evidence="2">The sequence shown here is derived from an EMBL/GenBank/DDBJ whole genome shotgun (WGS) entry which is preliminary data.</text>
</comment>
<dbReference type="CDD" id="cd10032">
    <property type="entry name" value="UDG-F6_HDG"/>
    <property type="match status" value="1"/>
</dbReference>
<protein>
    <submittedName>
        <fullName evidence="2">DNA-deoxyinosine glycosylase</fullName>
        <ecNumber evidence="2">3.2.2.15</ecNumber>
    </submittedName>
</protein>